<dbReference type="EMBL" id="JAAIUW010000002">
    <property type="protein sequence ID" value="KAF7841390.1"/>
    <property type="molecule type" value="Genomic_DNA"/>
</dbReference>
<dbReference type="AlphaFoldDB" id="A0A834XAK6"/>
<protein>
    <submittedName>
        <fullName evidence="2">Uncharacterized protein</fullName>
    </submittedName>
</protein>
<gene>
    <name evidence="2" type="ORF">G2W53_003688</name>
</gene>
<feature type="compositionally biased region" description="Acidic residues" evidence="1">
    <location>
        <begin position="110"/>
        <end position="120"/>
    </location>
</feature>
<dbReference type="Proteomes" id="UP000634136">
    <property type="component" value="Unassembled WGS sequence"/>
</dbReference>
<evidence type="ECO:0000313" key="2">
    <source>
        <dbReference type="EMBL" id="KAF7841390.1"/>
    </source>
</evidence>
<proteinExistence type="predicted"/>
<comment type="caution">
    <text evidence="2">The sequence shown here is derived from an EMBL/GenBank/DDBJ whole genome shotgun (WGS) entry which is preliminary data.</text>
</comment>
<name>A0A834XAK6_9FABA</name>
<feature type="region of interest" description="Disordered" evidence="1">
    <location>
        <begin position="110"/>
        <end position="154"/>
    </location>
</feature>
<evidence type="ECO:0000256" key="1">
    <source>
        <dbReference type="SAM" id="MobiDB-lite"/>
    </source>
</evidence>
<reference evidence="2" key="1">
    <citation type="submission" date="2020-09" db="EMBL/GenBank/DDBJ databases">
        <title>Genome-Enabled Discovery of Anthraquinone Biosynthesis in Senna tora.</title>
        <authorList>
            <person name="Kang S.-H."/>
            <person name="Pandey R.P."/>
            <person name="Lee C.-M."/>
            <person name="Sim J.-S."/>
            <person name="Jeong J.-T."/>
            <person name="Choi B.-S."/>
            <person name="Jung M."/>
            <person name="Ginzburg D."/>
            <person name="Zhao K."/>
            <person name="Won S.Y."/>
            <person name="Oh T.-J."/>
            <person name="Yu Y."/>
            <person name="Kim N.-H."/>
            <person name="Lee O.R."/>
            <person name="Lee T.-H."/>
            <person name="Bashyal P."/>
            <person name="Kim T.-S."/>
            <person name="Lee W.-H."/>
            <person name="Kawkins C."/>
            <person name="Kim C.-K."/>
            <person name="Kim J.S."/>
            <person name="Ahn B.O."/>
            <person name="Rhee S.Y."/>
            <person name="Sohng J.K."/>
        </authorList>
    </citation>
    <scope>NUCLEOTIDE SEQUENCE</scope>
    <source>
        <tissue evidence="2">Leaf</tissue>
    </source>
</reference>
<organism evidence="2 3">
    <name type="scientific">Senna tora</name>
    <dbReference type="NCBI Taxonomy" id="362788"/>
    <lineage>
        <taxon>Eukaryota</taxon>
        <taxon>Viridiplantae</taxon>
        <taxon>Streptophyta</taxon>
        <taxon>Embryophyta</taxon>
        <taxon>Tracheophyta</taxon>
        <taxon>Spermatophyta</taxon>
        <taxon>Magnoliopsida</taxon>
        <taxon>eudicotyledons</taxon>
        <taxon>Gunneridae</taxon>
        <taxon>Pentapetalae</taxon>
        <taxon>rosids</taxon>
        <taxon>fabids</taxon>
        <taxon>Fabales</taxon>
        <taxon>Fabaceae</taxon>
        <taxon>Caesalpinioideae</taxon>
        <taxon>Cassia clade</taxon>
        <taxon>Senna</taxon>
    </lineage>
</organism>
<accession>A0A834XAK6</accession>
<evidence type="ECO:0000313" key="3">
    <source>
        <dbReference type="Proteomes" id="UP000634136"/>
    </source>
</evidence>
<keyword evidence="3" id="KW-1185">Reference proteome</keyword>
<sequence length="174" mass="19940">MASSSSIFNPIVQVMDPEVEETTRRIAEDEIRMRVRFWWHKREFRPLLVSVVPKCWRCVTSSDPGRRPGKEVAEFEEEFRIWQRSNSPLNLDGYFIPLKVSRTTMAIEEVGESGTTEEEEQSPRNDELLVVQEFPTGEESGGSPKAQESPAQKDPPSKFSIILFHVACCLYFGL</sequence>